<protein>
    <submittedName>
        <fullName evidence="2">Hypothetical conserved protein</fullName>
    </submittedName>
</protein>
<organism evidence="2">
    <name type="scientific">uncultured Acetothermia bacterium</name>
    <dbReference type="NCBI Taxonomy" id="236499"/>
    <lineage>
        <taxon>Bacteria</taxon>
        <taxon>Candidatus Bipolaricaulota</taxon>
        <taxon>environmental samples</taxon>
    </lineage>
</organism>
<sequence>MTGLEILIKAHAGLRWVVLALIIVGIARAAWGWLGSPSYEKFDRVWGAVSSGVIDLQILVGVLIFFLIDTALRPSWWHPALMLLAAVSVHGGAIVARRATEDRRKHYAHLLAYLVSLLLILLGVYAVRGSLF</sequence>
<reference evidence="2" key="1">
    <citation type="journal article" date="2005" name="Environ. Microbiol.">
        <title>Genetic and functional properties of uncultivated thermophilic crenarchaeotes from a subsurface gold mine as revealed by analysis of genome fragments.</title>
        <authorList>
            <person name="Nunoura T."/>
            <person name="Hirayama H."/>
            <person name="Takami H."/>
            <person name="Oida H."/>
            <person name="Nishi S."/>
            <person name="Shimamura S."/>
            <person name="Suzuki Y."/>
            <person name="Inagaki F."/>
            <person name="Takai K."/>
            <person name="Nealson K.H."/>
            <person name="Horikoshi K."/>
        </authorList>
    </citation>
    <scope>NUCLEOTIDE SEQUENCE</scope>
</reference>
<dbReference type="EMBL" id="AP011743">
    <property type="protein sequence ID" value="BAL56328.1"/>
    <property type="molecule type" value="Genomic_DNA"/>
</dbReference>
<keyword evidence="1" id="KW-1133">Transmembrane helix</keyword>
<feature type="transmembrane region" description="Helical" evidence="1">
    <location>
        <begin position="12"/>
        <end position="34"/>
    </location>
</feature>
<keyword evidence="1" id="KW-0812">Transmembrane</keyword>
<accession>H5SJJ2</accession>
<keyword evidence="1" id="KW-0472">Membrane</keyword>
<dbReference type="AlphaFoldDB" id="H5SJJ2"/>
<name>H5SJJ2_9BACT</name>
<reference evidence="2" key="2">
    <citation type="journal article" date="2012" name="PLoS ONE">
        <title>A Deeply Branching Thermophilic Bacterium with an Ancient Acetyl-CoA Pathway Dominates a Subsurface Ecosystem.</title>
        <authorList>
            <person name="Takami H."/>
            <person name="Noguchi H."/>
            <person name="Takaki Y."/>
            <person name="Uchiyama I."/>
            <person name="Toyoda A."/>
            <person name="Nishi S."/>
            <person name="Chee G.-J."/>
            <person name="Arai W."/>
            <person name="Nunoura T."/>
            <person name="Itoh T."/>
            <person name="Hattori M."/>
            <person name="Takai K."/>
        </authorList>
    </citation>
    <scope>NUCLEOTIDE SEQUENCE</scope>
</reference>
<feature type="transmembrane region" description="Helical" evidence="1">
    <location>
        <begin position="46"/>
        <end position="68"/>
    </location>
</feature>
<feature type="transmembrane region" description="Helical" evidence="1">
    <location>
        <begin position="107"/>
        <end position="127"/>
    </location>
</feature>
<feature type="transmembrane region" description="Helical" evidence="1">
    <location>
        <begin position="74"/>
        <end position="95"/>
    </location>
</feature>
<proteinExistence type="predicted"/>
<evidence type="ECO:0000256" key="1">
    <source>
        <dbReference type="SAM" id="Phobius"/>
    </source>
</evidence>
<dbReference type="Gene3D" id="1.20.120.1770">
    <property type="match status" value="1"/>
</dbReference>
<gene>
    <name evidence="2" type="ORF">HGMM_F36B04C31</name>
</gene>
<evidence type="ECO:0000313" key="2">
    <source>
        <dbReference type="EMBL" id="BAL56328.1"/>
    </source>
</evidence>